<comment type="caution">
    <text evidence="5">The sequence shown here is derived from an EMBL/GenBank/DDBJ whole genome shotgun (WGS) entry which is preliminary data.</text>
</comment>
<protein>
    <recommendedName>
        <fullName evidence="4">C2H2-type domain-containing protein</fullName>
    </recommendedName>
</protein>
<dbReference type="PROSITE" id="PS00028">
    <property type="entry name" value="ZINC_FINGER_C2H2_1"/>
    <property type="match status" value="1"/>
</dbReference>
<dbReference type="AlphaFoldDB" id="A0A0F8VGX9"/>
<feature type="compositionally biased region" description="Pro residues" evidence="3">
    <location>
        <begin position="18"/>
        <end position="33"/>
    </location>
</feature>
<feature type="compositionally biased region" description="Polar residues" evidence="3">
    <location>
        <begin position="1113"/>
        <end position="1123"/>
    </location>
</feature>
<name>A0A0F8VGX9_9EURO</name>
<feature type="compositionally biased region" description="Basic and acidic residues" evidence="3">
    <location>
        <begin position="330"/>
        <end position="349"/>
    </location>
</feature>
<evidence type="ECO:0000313" key="5">
    <source>
        <dbReference type="EMBL" id="KKK22356.1"/>
    </source>
</evidence>
<dbReference type="Gene3D" id="1.25.40.10">
    <property type="entry name" value="Tetratricopeptide repeat domain"/>
    <property type="match status" value="1"/>
</dbReference>
<reference evidence="5 6" key="1">
    <citation type="submission" date="2015-02" db="EMBL/GenBank/DDBJ databases">
        <title>Draft Genome Sequences of Two Closely-Related Aflatoxigenic Aspergillus Species Obtained from the Cote d'Ivoire.</title>
        <authorList>
            <person name="Moore G.G."/>
            <person name="Beltz S.B."/>
            <person name="Mack B.M."/>
        </authorList>
    </citation>
    <scope>NUCLEOTIDE SEQUENCE [LARGE SCALE GENOMIC DNA]</scope>
    <source>
        <strain evidence="5 6">SRRC1432</strain>
    </source>
</reference>
<feature type="compositionally biased region" description="Low complexity" evidence="3">
    <location>
        <begin position="43"/>
        <end position="60"/>
    </location>
</feature>
<dbReference type="NCBIfam" id="TIGR00756">
    <property type="entry name" value="PPR"/>
    <property type="match status" value="1"/>
</dbReference>
<keyword evidence="1" id="KW-0863">Zinc-finger</keyword>
<dbReference type="InterPro" id="IPR011990">
    <property type="entry name" value="TPR-like_helical_dom_sf"/>
</dbReference>
<keyword evidence="6" id="KW-1185">Reference proteome</keyword>
<sequence>MDNRPASEYAQSGSHFPYPNPPHPPPPPPPPPVASAHHHSELPAADQASAAATAQYTPQPEVRPNPQYTPQPEVRPAANISSNNTPQSDYGLNQPPTAARSPAYPEYLARPPQYHHAPNTQAGGAAGMAQATSPSMNTLTDGPHNDHRNHHSNVKSDPDVPIDPSIAASSPTYPPPYSPYQPQGHDMAQYQGHPLRRPHKCMRVQNGRMGMDSTSTVSLDHTTLLPQRLVPPPLLRPQGRALARYVFDDFGVCFQRLRICVYSFVPIPGAQQHKRPRRRYEEIERMYKCGWNGCEKAYGTLNHLNAHVTMQSHGAKRTPEEFKEIRKEWKARKKEEEAQRKAAEERERAAAAQAAQAAQVDAPNPADPGQPGQPPAYPGGVRPQLPPIGYQPADGQVPGQYGGGAGGMVYQGNGQMGYPPNYPHSPYGQSSQVYQQRGAGGSHRESASAETSGDNESVLALDSTSFSASNARRESKFRTQKKDPIFLAAAGKTLEGEEGTAKVSAKVVEMELKWLKDPRALADRIGMLLQADNIGLAAEIVRVAQSEKMECAVAWNHLIEYCMNKKNSAAAFKFYNDMKKRGRKPNSRTYTIMLNGLTKEKHPAANPVRNARNLYKSIFSEFSTVKPEIIHSNAMLNVCASHGDMDTMWEIAGELPEDGPGSPDSVTYTIILRAIKDSAHRDLARLEPNQAEKIFSRKVMCVNEGKRIWSDIVYRWKRGQLVLDNTLVGTMASVLLEGPGDHHFWEVFQLYHQTAGIQVLAKEPPPDTPRRSVRESLPTNSFRTRKEIDDVPFVDEGGRLYQPSEPEADPTEEEAVSEENFEKLFAPVVPEGTIPTTTLDTSGTQPSGPAYIALGNRELSMILETCLTMNQALSVGKTYWQDLTQGVHAYRIEPDVGSFHQYLRLLRRGRSSRATVEVVRDQMVPAHKADGRTFHIALSCCRRDRKNMNVLKNANELLKAMEKAIVLPDPRVLEGYLELIRSLEESPLILMSLNGLDVEEQRRSSDLAAMGRRLQLSLRLVAVENLRPLIAKLDEAMEHGHVSRASSKGPGKKPSDRQKVPGDGARKALIGMRMLIDSILKSEGGKLLKKVRQQLEKESNDLRKYSKTEVLTRYNNSLVSPTPEQVLAHRGQENDDSSPASGDNK</sequence>
<gene>
    <name evidence="5" type="ORF">AOCH_002872</name>
</gene>
<feature type="compositionally biased region" description="Low complexity" evidence="3">
    <location>
        <begin position="350"/>
        <end position="364"/>
    </location>
</feature>
<keyword evidence="1" id="KW-0862">Zinc</keyword>
<dbReference type="GO" id="GO:0008270">
    <property type="term" value="F:zinc ion binding"/>
    <property type="evidence" value="ECO:0007669"/>
    <property type="project" value="UniProtKB-KW"/>
</dbReference>
<proteinExistence type="predicted"/>
<feature type="region of interest" description="Disordered" evidence="3">
    <location>
        <begin position="1040"/>
        <end position="1064"/>
    </location>
</feature>
<evidence type="ECO:0000256" key="1">
    <source>
        <dbReference type="PROSITE-ProRule" id="PRU00042"/>
    </source>
</evidence>
<dbReference type="PROSITE" id="PS50157">
    <property type="entry name" value="ZINC_FINGER_C2H2_2"/>
    <property type="match status" value="1"/>
</dbReference>
<evidence type="ECO:0000313" key="6">
    <source>
        <dbReference type="Proteomes" id="UP000034947"/>
    </source>
</evidence>
<feature type="region of interest" description="Disordered" evidence="3">
    <location>
        <begin position="330"/>
        <end position="458"/>
    </location>
</feature>
<dbReference type="PANTHER" id="PTHR36167">
    <property type="entry name" value="C2H2 FINGER DOMAIN TRANSCRIPTION FACTOR (EUROFUNG)-RELATED"/>
    <property type="match status" value="1"/>
</dbReference>
<dbReference type="InterPro" id="IPR013087">
    <property type="entry name" value="Znf_C2H2_type"/>
</dbReference>
<dbReference type="InterPro" id="IPR002885">
    <property type="entry name" value="PPR_rpt"/>
</dbReference>
<feature type="compositionally biased region" description="Basic and acidic residues" evidence="3">
    <location>
        <begin position="1053"/>
        <end position="1064"/>
    </location>
</feature>
<evidence type="ECO:0000259" key="4">
    <source>
        <dbReference type="PROSITE" id="PS50157"/>
    </source>
</evidence>
<feature type="compositionally biased region" description="Acidic residues" evidence="3">
    <location>
        <begin position="806"/>
        <end position="817"/>
    </location>
</feature>
<feature type="region of interest" description="Disordered" evidence="3">
    <location>
        <begin position="1"/>
        <end position="173"/>
    </location>
</feature>
<feature type="repeat" description="PPR" evidence="2">
    <location>
        <begin position="551"/>
        <end position="585"/>
    </location>
</feature>
<accession>A0A0F8VGX9</accession>
<keyword evidence="1" id="KW-0479">Metal-binding</keyword>
<dbReference type="VEuPathDB" id="FungiDB:P175DRAFT_0510603"/>
<dbReference type="PROSITE" id="PS51375">
    <property type="entry name" value="PPR"/>
    <property type="match status" value="1"/>
</dbReference>
<feature type="compositionally biased region" description="Low complexity" evidence="3">
    <location>
        <begin position="121"/>
        <end position="131"/>
    </location>
</feature>
<dbReference type="Pfam" id="PF13041">
    <property type="entry name" value="PPR_2"/>
    <property type="match status" value="1"/>
</dbReference>
<organism evidence="5 6">
    <name type="scientific">Aspergillus ochraceoroseus</name>
    <dbReference type="NCBI Taxonomy" id="138278"/>
    <lineage>
        <taxon>Eukaryota</taxon>
        <taxon>Fungi</taxon>
        <taxon>Dikarya</taxon>
        <taxon>Ascomycota</taxon>
        <taxon>Pezizomycotina</taxon>
        <taxon>Eurotiomycetes</taxon>
        <taxon>Eurotiomycetidae</taxon>
        <taxon>Eurotiales</taxon>
        <taxon>Aspergillaceae</taxon>
        <taxon>Aspergillus</taxon>
        <taxon>Aspergillus subgen. Nidulantes</taxon>
    </lineage>
</organism>
<dbReference type="InterPro" id="IPR039327">
    <property type="entry name" value="CON7-like"/>
</dbReference>
<feature type="region of interest" description="Disordered" evidence="3">
    <location>
        <begin position="1097"/>
        <end position="1145"/>
    </location>
</feature>
<dbReference type="PANTHER" id="PTHR36167:SF3">
    <property type="entry name" value="C2H2 FINGER DOMAIN TRANSCRIPTION FACTOR (EUROFUNG)-RELATED"/>
    <property type="match status" value="1"/>
</dbReference>
<feature type="compositionally biased region" description="Pro residues" evidence="3">
    <location>
        <begin position="365"/>
        <end position="377"/>
    </location>
</feature>
<feature type="compositionally biased region" description="Basic and acidic residues" evidence="3">
    <location>
        <begin position="1097"/>
        <end position="1107"/>
    </location>
</feature>
<feature type="compositionally biased region" description="Polar residues" evidence="3">
    <location>
        <begin position="79"/>
        <end position="96"/>
    </location>
</feature>
<evidence type="ECO:0000256" key="2">
    <source>
        <dbReference type="PROSITE-ProRule" id="PRU00708"/>
    </source>
</evidence>
<feature type="region of interest" description="Disordered" evidence="3">
    <location>
        <begin position="795"/>
        <end position="817"/>
    </location>
</feature>
<feature type="compositionally biased region" description="Gly residues" evidence="3">
    <location>
        <begin position="400"/>
        <end position="409"/>
    </location>
</feature>
<evidence type="ECO:0000256" key="3">
    <source>
        <dbReference type="SAM" id="MobiDB-lite"/>
    </source>
</evidence>
<dbReference type="Proteomes" id="UP000034947">
    <property type="component" value="Unassembled WGS sequence"/>
</dbReference>
<dbReference type="GO" id="GO:0006355">
    <property type="term" value="P:regulation of DNA-templated transcription"/>
    <property type="evidence" value="ECO:0007669"/>
    <property type="project" value="InterPro"/>
</dbReference>
<feature type="domain" description="C2H2-type" evidence="4">
    <location>
        <begin position="287"/>
        <end position="318"/>
    </location>
</feature>
<dbReference type="OrthoDB" id="185373at2759"/>
<dbReference type="EMBL" id="JYKN01000939">
    <property type="protein sequence ID" value="KKK22356.1"/>
    <property type="molecule type" value="Genomic_DNA"/>
</dbReference>